<evidence type="ECO:0000256" key="12">
    <source>
        <dbReference type="ARBA" id="ARBA00022838"/>
    </source>
</evidence>
<comment type="similarity">
    <text evidence="4">Belongs to the DASH complex DAD2 family.</text>
</comment>
<keyword evidence="12" id="KW-0995">Kinetochore</keyword>
<evidence type="ECO:0000256" key="13">
    <source>
        <dbReference type="ARBA" id="ARBA00023212"/>
    </source>
</evidence>
<keyword evidence="20" id="KW-1185">Reference proteome</keyword>
<dbReference type="PANTHER" id="PTHR28036">
    <property type="entry name" value="DASH COMPLEX SUBUNIT DAD2"/>
    <property type="match status" value="1"/>
</dbReference>
<dbReference type="Pfam" id="PF08654">
    <property type="entry name" value="DASH_Dad2"/>
    <property type="match status" value="1"/>
</dbReference>
<keyword evidence="7" id="KW-0963">Cytoplasm</keyword>
<keyword evidence="9" id="KW-0493">Microtubule</keyword>
<keyword evidence="6" id="KW-0158">Chromosome</keyword>
<dbReference type="EMBL" id="LT598468">
    <property type="protein sequence ID" value="SCV03668.1"/>
    <property type="molecule type" value="Genomic_DNA"/>
</dbReference>
<dbReference type="AlphaFoldDB" id="A0A1G4KGL9"/>
<keyword evidence="14" id="KW-0539">Nucleus</keyword>
<evidence type="ECO:0000313" key="19">
    <source>
        <dbReference type="EMBL" id="SCV03668.1"/>
    </source>
</evidence>
<evidence type="ECO:0000256" key="1">
    <source>
        <dbReference type="ARBA" id="ARBA00004123"/>
    </source>
</evidence>
<comment type="subcellular location">
    <subcellularLocation>
        <location evidence="3">Chromosome</location>
        <location evidence="3">Centromere</location>
        <location evidence="3">Kinetochore</location>
    </subcellularLocation>
    <subcellularLocation>
        <location evidence="2">Cytoplasm</location>
        <location evidence="2">Cytoskeleton</location>
        <location evidence="2">Spindle</location>
    </subcellularLocation>
    <subcellularLocation>
        <location evidence="1">Nucleus</location>
    </subcellularLocation>
</comment>
<gene>
    <name evidence="19" type="ORF">LAMI_0H10000G</name>
</gene>
<protein>
    <recommendedName>
        <fullName evidence="5">DASH complex subunit DAD2</fullName>
    </recommendedName>
    <alternativeName>
        <fullName evidence="17">Outer kinetochore protein DAD2</fullName>
    </alternativeName>
</protein>
<evidence type="ECO:0000256" key="15">
    <source>
        <dbReference type="ARBA" id="ARBA00023306"/>
    </source>
</evidence>
<evidence type="ECO:0000256" key="11">
    <source>
        <dbReference type="ARBA" id="ARBA00022829"/>
    </source>
</evidence>
<accession>A0A1G4KGL9</accession>
<evidence type="ECO:0000313" key="20">
    <source>
        <dbReference type="Proteomes" id="UP000191024"/>
    </source>
</evidence>
<dbReference type="Proteomes" id="UP000191024">
    <property type="component" value="Chromosome H"/>
</dbReference>
<feature type="coiled-coil region" evidence="18">
    <location>
        <begin position="24"/>
        <end position="51"/>
    </location>
</feature>
<evidence type="ECO:0000256" key="17">
    <source>
        <dbReference type="ARBA" id="ARBA00030568"/>
    </source>
</evidence>
<keyword evidence="13" id="KW-0206">Cytoskeleton</keyword>
<keyword evidence="16" id="KW-0137">Centromere</keyword>
<dbReference type="GO" id="GO:0000278">
    <property type="term" value="P:mitotic cell cycle"/>
    <property type="evidence" value="ECO:0007669"/>
    <property type="project" value="InterPro"/>
</dbReference>
<keyword evidence="15" id="KW-0131">Cell cycle</keyword>
<evidence type="ECO:0000256" key="10">
    <source>
        <dbReference type="ARBA" id="ARBA00022776"/>
    </source>
</evidence>
<keyword evidence="8" id="KW-0132">Cell division</keyword>
<proteinExistence type="inferred from homology"/>
<evidence type="ECO:0000256" key="8">
    <source>
        <dbReference type="ARBA" id="ARBA00022618"/>
    </source>
</evidence>
<reference evidence="20" key="1">
    <citation type="submission" date="2016-03" db="EMBL/GenBank/DDBJ databases">
        <authorList>
            <person name="Devillers H."/>
        </authorList>
    </citation>
    <scope>NUCLEOTIDE SEQUENCE [LARGE SCALE GENOMIC DNA]</scope>
</reference>
<dbReference type="STRING" id="1230905.A0A1G4KGL9"/>
<evidence type="ECO:0000256" key="7">
    <source>
        <dbReference type="ARBA" id="ARBA00022490"/>
    </source>
</evidence>
<keyword evidence="11" id="KW-0159">Chromosome partition</keyword>
<evidence type="ECO:0000256" key="9">
    <source>
        <dbReference type="ARBA" id="ARBA00022701"/>
    </source>
</evidence>
<evidence type="ECO:0000256" key="5">
    <source>
        <dbReference type="ARBA" id="ARBA00020260"/>
    </source>
</evidence>
<organism evidence="19 20">
    <name type="scientific">Lachancea mirantina</name>
    <dbReference type="NCBI Taxonomy" id="1230905"/>
    <lineage>
        <taxon>Eukaryota</taxon>
        <taxon>Fungi</taxon>
        <taxon>Dikarya</taxon>
        <taxon>Ascomycota</taxon>
        <taxon>Saccharomycotina</taxon>
        <taxon>Saccharomycetes</taxon>
        <taxon>Saccharomycetales</taxon>
        <taxon>Saccharomycetaceae</taxon>
        <taxon>Lachancea</taxon>
    </lineage>
</organism>
<evidence type="ECO:0000256" key="18">
    <source>
        <dbReference type="SAM" id="Coils"/>
    </source>
</evidence>
<keyword evidence="18" id="KW-0175">Coiled coil</keyword>
<dbReference type="GO" id="GO:1990023">
    <property type="term" value="C:mitotic spindle midzone"/>
    <property type="evidence" value="ECO:0007669"/>
    <property type="project" value="TreeGrafter"/>
</dbReference>
<evidence type="ECO:0000256" key="3">
    <source>
        <dbReference type="ARBA" id="ARBA00004629"/>
    </source>
</evidence>
<name>A0A1G4KGL9_9SACH</name>
<dbReference type="GO" id="GO:0042729">
    <property type="term" value="C:DASH complex"/>
    <property type="evidence" value="ECO:0007669"/>
    <property type="project" value="InterPro"/>
</dbReference>
<keyword evidence="10" id="KW-0498">Mitosis</keyword>
<evidence type="ECO:0000256" key="16">
    <source>
        <dbReference type="ARBA" id="ARBA00023328"/>
    </source>
</evidence>
<dbReference type="InterPro" id="IPR013963">
    <property type="entry name" value="DASH_Dad2"/>
</dbReference>
<evidence type="ECO:0000256" key="2">
    <source>
        <dbReference type="ARBA" id="ARBA00004186"/>
    </source>
</evidence>
<dbReference type="PANTHER" id="PTHR28036:SF1">
    <property type="entry name" value="DASH COMPLEX SUBUNIT DAD2"/>
    <property type="match status" value="1"/>
</dbReference>
<evidence type="ECO:0000256" key="4">
    <source>
        <dbReference type="ARBA" id="ARBA00005501"/>
    </source>
</evidence>
<dbReference type="GO" id="GO:0051301">
    <property type="term" value="P:cell division"/>
    <property type="evidence" value="ECO:0007669"/>
    <property type="project" value="UniProtKB-KW"/>
</dbReference>
<dbReference type="GO" id="GO:0044732">
    <property type="term" value="C:mitotic spindle pole body"/>
    <property type="evidence" value="ECO:0007669"/>
    <property type="project" value="TreeGrafter"/>
</dbReference>
<sequence length="118" mass="13199">MNLDDQIASKKRELNAVRTIRALTTDMRRQLDELAIQVREMKDNADRVAQVMSNWDSIVRSISQASLSLLQYAEGDYEVGTWNNGPEDLDKEPPLPETLVRVKVDGEQEANVAQGGNG</sequence>
<dbReference type="OrthoDB" id="3230169at2759"/>
<dbReference type="GO" id="GO:0008608">
    <property type="term" value="P:attachment of spindle microtubules to kinetochore"/>
    <property type="evidence" value="ECO:0007669"/>
    <property type="project" value="TreeGrafter"/>
</dbReference>
<dbReference type="GO" id="GO:0005874">
    <property type="term" value="C:microtubule"/>
    <property type="evidence" value="ECO:0007669"/>
    <property type="project" value="UniProtKB-KW"/>
</dbReference>
<evidence type="ECO:0000256" key="14">
    <source>
        <dbReference type="ARBA" id="ARBA00023242"/>
    </source>
</evidence>
<evidence type="ECO:0000256" key="6">
    <source>
        <dbReference type="ARBA" id="ARBA00022454"/>
    </source>
</evidence>